<gene>
    <name evidence="2" type="ORF">U732_2702</name>
</gene>
<dbReference type="Pfam" id="PF13649">
    <property type="entry name" value="Methyltransf_25"/>
    <property type="match status" value="1"/>
</dbReference>
<name>A0A0C1UDN2_9CLOT</name>
<dbReference type="Gene3D" id="2.20.25.110">
    <property type="entry name" value="S-adenosyl-L-methionine-dependent methyltransferases"/>
    <property type="match status" value="1"/>
</dbReference>
<protein>
    <submittedName>
        <fullName evidence="2">Methyltransferase domain protein</fullName>
    </submittedName>
</protein>
<dbReference type="CDD" id="cd02440">
    <property type="entry name" value="AdoMet_MTases"/>
    <property type="match status" value="1"/>
</dbReference>
<evidence type="ECO:0000313" key="2">
    <source>
        <dbReference type="EMBL" id="KIE45520.1"/>
    </source>
</evidence>
<keyword evidence="2" id="KW-0489">Methyltransferase</keyword>
<dbReference type="GO" id="GO:0008168">
    <property type="term" value="F:methyltransferase activity"/>
    <property type="evidence" value="ECO:0007669"/>
    <property type="project" value="UniProtKB-KW"/>
</dbReference>
<dbReference type="AlphaFoldDB" id="A0A0C1UDN2"/>
<accession>A0A0C1UDN2</accession>
<dbReference type="SUPFAM" id="SSF53335">
    <property type="entry name" value="S-adenosyl-L-methionine-dependent methyltransferases"/>
    <property type="match status" value="1"/>
</dbReference>
<organism evidence="2 3">
    <name type="scientific">Clostridium argentinense CDC 2741</name>
    <dbReference type="NCBI Taxonomy" id="1418104"/>
    <lineage>
        <taxon>Bacteria</taxon>
        <taxon>Bacillati</taxon>
        <taxon>Bacillota</taxon>
        <taxon>Clostridia</taxon>
        <taxon>Eubacteriales</taxon>
        <taxon>Clostridiaceae</taxon>
        <taxon>Clostridium</taxon>
    </lineage>
</organism>
<reference evidence="2 3" key="1">
    <citation type="journal article" date="2015" name="Infect. Genet. Evol.">
        <title>Genomic sequences of six botulinum neurotoxin-producing strains representing three clostridial species illustrate the mobility and diversity of botulinum neurotoxin genes.</title>
        <authorList>
            <person name="Smith T.J."/>
            <person name="Hill K.K."/>
            <person name="Xie G."/>
            <person name="Foley B.T."/>
            <person name="Williamson C.H."/>
            <person name="Foster J.T."/>
            <person name="Johnson S.L."/>
            <person name="Chertkov O."/>
            <person name="Teshima H."/>
            <person name="Gibbons H.S."/>
            <person name="Johnsky L.A."/>
            <person name="Karavis M.A."/>
            <person name="Smith L.A."/>
        </authorList>
    </citation>
    <scope>NUCLEOTIDE SEQUENCE [LARGE SCALE GENOMIC DNA]</scope>
    <source>
        <strain evidence="2 3">CDC 2741</strain>
    </source>
</reference>
<dbReference type="GO" id="GO:0032259">
    <property type="term" value="P:methylation"/>
    <property type="evidence" value="ECO:0007669"/>
    <property type="project" value="UniProtKB-KW"/>
</dbReference>
<proteinExistence type="predicted"/>
<dbReference type="OrthoDB" id="9804312at2"/>
<dbReference type="Proteomes" id="UP000031366">
    <property type="component" value="Unassembled WGS sequence"/>
</dbReference>
<evidence type="ECO:0000313" key="3">
    <source>
        <dbReference type="Proteomes" id="UP000031366"/>
    </source>
</evidence>
<dbReference type="InterPro" id="IPR041698">
    <property type="entry name" value="Methyltransf_25"/>
</dbReference>
<dbReference type="InterPro" id="IPR029063">
    <property type="entry name" value="SAM-dependent_MTases_sf"/>
</dbReference>
<dbReference type="Gene3D" id="3.40.50.150">
    <property type="entry name" value="Vaccinia Virus protein VP39"/>
    <property type="match status" value="1"/>
</dbReference>
<feature type="domain" description="Methyltransferase" evidence="1">
    <location>
        <begin position="38"/>
        <end position="133"/>
    </location>
</feature>
<dbReference type="EMBL" id="AYSO01000019">
    <property type="protein sequence ID" value="KIE45520.1"/>
    <property type="molecule type" value="Genomic_DNA"/>
</dbReference>
<keyword evidence="3" id="KW-1185">Reference proteome</keyword>
<keyword evidence="2" id="KW-0808">Transferase</keyword>
<sequence>MSYYGSLCTQIYDLDKPTADKKQLDFYMSYVTDKKMRILEPMCGSGRFIIPFLEEGFNIEGFDISDDMLNSCRERMKAKNLNGNVFNAGIHNFQTETKYDLIMIPAGSFSLLLDKEIVVSSLNRLKDNLNDNGTLLLDVLTTECKAEECDKWEETNRMTRADGKVIVQYSRSHYDKVNKIISSPLRYELLDGDKIIESEEMDFSMRLYDINEFEEILKNVGFKHIKIIRNCGIVSDPNEENIVFECRI</sequence>
<comment type="caution">
    <text evidence="2">The sequence shown here is derived from an EMBL/GenBank/DDBJ whole genome shotgun (WGS) entry which is preliminary data.</text>
</comment>
<dbReference type="STRING" id="29341.RSJ17_20740"/>
<dbReference type="RefSeq" id="WP_052268205.1">
    <property type="nucleotide sequence ID" value="NZ_AYSO01000019.1"/>
</dbReference>
<evidence type="ECO:0000259" key="1">
    <source>
        <dbReference type="Pfam" id="PF13649"/>
    </source>
</evidence>